<evidence type="ECO:0000259" key="2">
    <source>
        <dbReference type="Pfam" id="PF24095"/>
    </source>
</evidence>
<feature type="domain" description="DUF7378" evidence="2">
    <location>
        <begin position="8"/>
        <end position="150"/>
    </location>
</feature>
<dbReference type="EMBL" id="GBRH01266187">
    <property type="protein sequence ID" value="JAD31708.1"/>
    <property type="molecule type" value="Transcribed_RNA"/>
</dbReference>
<dbReference type="InterPro" id="IPR055802">
    <property type="entry name" value="DUF7378"/>
</dbReference>
<feature type="transmembrane region" description="Helical" evidence="1">
    <location>
        <begin position="58"/>
        <end position="79"/>
    </location>
</feature>
<protein>
    <recommendedName>
        <fullName evidence="2">DUF7378 domain-containing protein</fullName>
    </recommendedName>
</protein>
<reference evidence="3" key="2">
    <citation type="journal article" date="2015" name="Data Brief">
        <title>Shoot transcriptome of the giant reed, Arundo donax.</title>
        <authorList>
            <person name="Barrero R.A."/>
            <person name="Guerrero F.D."/>
            <person name="Moolhuijzen P."/>
            <person name="Goolsby J.A."/>
            <person name="Tidwell J."/>
            <person name="Bellgard S.E."/>
            <person name="Bellgard M.I."/>
        </authorList>
    </citation>
    <scope>NUCLEOTIDE SEQUENCE</scope>
    <source>
        <tissue evidence="3">Shoot tissue taken approximately 20 cm above the soil surface</tissue>
    </source>
</reference>
<dbReference type="AlphaFoldDB" id="A0A0A8Z218"/>
<dbReference type="Pfam" id="PF24095">
    <property type="entry name" value="DUF7378"/>
    <property type="match status" value="1"/>
</dbReference>
<keyword evidence="1" id="KW-0472">Membrane</keyword>
<accession>A0A0A8Z218</accession>
<sequence>MALASPALTIGEVTRASGITRPFHWLLVVFYPCLCMGVSAVCSYGLLADPIYTVGSPWRVPVFMLLGVYMALIGVIKMFMHMFLPGAPLAVAKAFVNVGWLWVGLPVGLVALFSVYFGPEWMLIAVAALYAVLMASVLAFWLWLVRAYRKQCD</sequence>
<feature type="transmembrane region" description="Helical" evidence="1">
    <location>
        <begin position="121"/>
        <end position="144"/>
    </location>
</feature>
<name>A0A0A8Z218_ARUDO</name>
<organism evidence="3">
    <name type="scientific">Arundo donax</name>
    <name type="common">Giant reed</name>
    <name type="synonym">Donax arundinaceus</name>
    <dbReference type="NCBI Taxonomy" id="35708"/>
    <lineage>
        <taxon>Eukaryota</taxon>
        <taxon>Viridiplantae</taxon>
        <taxon>Streptophyta</taxon>
        <taxon>Embryophyta</taxon>
        <taxon>Tracheophyta</taxon>
        <taxon>Spermatophyta</taxon>
        <taxon>Magnoliopsida</taxon>
        <taxon>Liliopsida</taxon>
        <taxon>Poales</taxon>
        <taxon>Poaceae</taxon>
        <taxon>PACMAD clade</taxon>
        <taxon>Arundinoideae</taxon>
        <taxon>Arundineae</taxon>
        <taxon>Arundo</taxon>
    </lineage>
</organism>
<evidence type="ECO:0000256" key="1">
    <source>
        <dbReference type="SAM" id="Phobius"/>
    </source>
</evidence>
<keyword evidence="1" id="KW-0812">Transmembrane</keyword>
<proteinExistence type="predicted"/>
<keyword evidence="1" id="KW-1133">Transmembrane helix</keyword>
<feature type="transmembrane region" description="Helical" evidence="1">
    <location>
        <begin position="91"/>
        <end position="115"/>
    </location>
</feature>
<evidence type="ECO:0000313" key="3">
    <source>
        <dbReference type="EMBL" id="JAD31708.1"/>
    </source>
</evidence>
<feature type="transmembrane region" description="Helical" evidence="1">
    <location>
        <begin position="25"/>
        <end position="46"/>
    </location>
</feature>
<reference evidence="3" key="1">
    <citation type="submission" date="2014-09" db="EMBL/GenBank/DDBJ databases">
        <authorList>
            <person name="Magalhaes I.L.F."/>
            <person name="Oliveira U."/>
            <person name="Santos F.R."/>
            <person name="Vidigal T.H.D.A."/>
            <person name="Brescovit A.D."/>
            <person name="Santos A.J."/>
        </authorList>
    </citation>
    <scope>NUCLEOTIDE SEQUENCE</scope>
    <source>
        <tissue evidence="3">Shoot tissue taken approximately 20 cm above the soil surface</tissue>
    </source>
</reference>